<evidence type="ECO:0000313" key="2">
    <source>
        <dbReference type="EMBL" id="KAL2278724.1"/>
    </source>
</evidence>
<feature type="region of interest" description="Disordered" evidence="1">
    <location>
        <begin position="116"/>
        <end position="159"/>
    </location>
</feature>
<keyword evidence="3" id="KW-1185">Reference proteome</keyword>
<organism evidence="2 3">
    <name type="scientific">Diaporthe vaccinii</name>
    <dbReference type="NCBI Taxonomy" id="105482"/>
    <lineage>
        <taxon>Eukaryota</taxon>
        <taxon>Fungi</taxon>
        <taxon>Dikarya</taxon>
        <taxon>Ascomycota</taxon>
        <taxon>Pezizomycotina</taxon>
        <taxon>Sordariomycetes</taxon>
        <taxon>Sordariomycetidae</taxon>
        <taxon>Diaporthales</taxon>
        <taxon>Diaporthaceae</taxon>
        <taxon>Diaporthe</taxon>
        <taxon>Diaporthe eres species complex</taxon>
    </lineage>
</organism>
<comment type="caution">
    <text evidence="2">The sequence shown here is derived from an EMBL/GenBank/DDBJ whole genome shotgun (WGS) entry which is preliminary data.</text>
</comment>
<gene>
    <name evidence="2" type="ORF">FJTKL_14281</name>
</gene>
<sequence length="159" mass="17514">MAGCARDDLSSQWLRPGLADHQPIPCDSAHPPGGYTAGSASLIGPAAPIPPVIDFQWRSLCCVQPHLLLSTRLSEKEGLALFLRIRCEASLLRSLPVGIETQQSAKAEQGYRCSDFKEKGLDRRKGRHTRAPREPGRYTSKTHNGRTNREMEPGAELEL</sequence>
<accession>A0ABR4E8K2</accession>
<proteinExistence type="predicted"/>
<protein>
    <submittedName>
        <fullName evidence="2">Uncharacterized protein</fullName>
    </submittedName>
</protein>
<evidence type="ECO:0000256" key="1">
    <source>
        <dbReference type="SAM" id="MobiDB-lite"/>
    </source>
</evidence>
<reference evidence="2 3" key="1">
    <citation type="submission" date="2024-03" db="EMBL/GenBank/DDBJ databases">
        <title>A high-quality draft genome sequence of Diaporthe vaccinii, a causative agent of upright dieback and viscid rot disease in cranberry plants.</title>
        <authorList>
            <person name="Sarrasin M."/>
            <person name="Lang B.F."/>
            <person name="Burger G."/>
        </authorList>
    </citation>
    <scope>NUCLEOTIDE SEQUENCE [LARGE SCALE GENOMIC DNA]</scope>
    <source>
        <strain evidence="2 3">IS7</strain>
    </source>
</reference>
<name>A0ABR4E8K2_9PEZI</name>
<dbReference type="Proteomes" id="UP001600888">
    <property type="component" value="Unassembled WGS sequence"/>
</dbReference>
<dbReference type="EMBL" id="JBAWTH010000084">
    <property type="protein sequence ID" value="KAL2278724.1"/>
    <property type="molecule type" value="Genomic_DNA"/>
</dbReference>
<evidence type="ECO:0000313" key="3">
    <source>
        <dbReference type="Proteomes" id="UP001600888"/>
    </source>
</evidence>